<evidence type="ECO:0000313" key="3">
    <source>
        <dbReference type="Proteomes" id="UP000807469"/>
    </source>
</evidence>
<name>A0A9P6CV06_9AGAR</name>
<organism evidence="2 3">
    <name type="scientific">Pholiota conissans</name>
    <dbReference type="NCBI Taxonomy" id="109636"/>
    <lineage>
        <taxon>Eukaryota</taxon>
        <taxon>Fungi</taxon>
        <taxon>Dikarya</taxon>
        <taxon>Basidiomycota</taxon>
        <taxon>Agaricomycotina</taxon>
        <taxon>Agaricomycetes</taxon>
        <taxon>Agaricomycetidae</taxon>
        <taxon>Agaricales</taxon>
        <taxon>Agaricineae</taxon>
        <taxon>Strophariaceae</taxon>
        <taxon>Pholiota</taxon>
    </lineage>
</organism>
<evidence type="ECO:0000313" key="2">
    <source>
        <dbReference type="EMBL" id="KAF9474355.1"/>
    </source>
</evidence>
<comment type="caution">
    <text evidence="2">The sequence shown here is derived from an EMBL/GenBank/DDBJ whole genome shotgun (WGS) entry which is preliminary data.</text>
</comment>
<feature type="compositionally biased region" description="Basic and acidic residues" evidence="1">
    <location>
        <begin position="141"/>
        <end position="157"/>
    </location>
</feature>
<protein>
    <submittedName>
        <fullName evidence="2">Uncharacterized protein</fullName>
    </submittedName>
</protein>
<gene>
    <name evidence="2" type="ORF">BDN70DRAFT_924641</name>
</gene>
<dbReference type="Proteomes" id="UP000807469">
    <property type="component" value="Unassembled WGS sequence"/>
</dbReference>
<feature type="non-terminal residue" evidence="2">
    <location>
        <position position="220"/>
    </location>
</feature>
<dbReference type="EMBL" id="MU155383">
    <property type="protein sequence ID" value="KAF9474355.1"/>
    <property type="molecule type" value="Genomic_DNA"/>
</dbReference>
<keyword evidence="3" id="KW-1185">Reference proteome</keyword>
<feature type="region of interest" description="Disordered" evidence="1">
    <location>
        <begin position="1"/>
        <end position="33"/>
    </location>
</feature>
<evidence type="ECO:0000256" key="1">
    <source>
        <dbReference type="SAM" id="MobiDB-lite"/>
    </source>
</evidence>
<reference evidence="2" key="1">
    <citation type="submission" date="2020-11" db="EMBL/GenBank/DDBJ databases">
        <authorList>
            <consortium name="DOE Joint Genome Institute"/>
            <person name="Ahrendt S."/>
            <person name="Riley R."/>
            <person name="Andreopoulos W."/>
            <person name="Labutti K."/>
            <person name="Pangilinan J."/>
            <person name="Ruiz-Duenas F.J."/>
            <person name="Barrasa J.M."/>
            <person name="Sanchez-Garcia M."/>
            <person name="Camarero S."/>
            <person name="Miyauchi S."/>
            <person name="Serrano A."/>
            <person name="Linde D."/>
            <person name="Babiker R."/>
            <person name="Drula E."/>
            <person name="Ayuso-Fernandez I."/>
            <person name="Pacheco R."/>
            <person name="Padilla G."/>
            <person name="Ferreira P."/>
            <person name="Barriuso J."/>
            <person name="Kellner H."/>
            <person name="Castanera R."/>
            <person name="Alfaro M."/>
            <person name="Ramirez L."/>
            <person name="Pisabarro A.G."/>
            <person name="Kuo A."/>
            <person name="Tritt A."/>
            <person name="Lipzen A."/>
            <person name="He G."/>
            <person name="Yan M."/>
            <person name="Ng V."/>
            <person name="Cullen D."/>
            <person name="Martin F."/>
            <person name="Rosso M.-N."/>
            <person name="Henrissat B."/>
            <person name="Hibbett D."/>
            <person name="Martinez A.T."/>
            <person name="Grigoriev I.V."/>
        </authorList>
    </citation>
    <scope>NUCLEOTIDE SEQUENCE</scope>
    <source>
        <strain evidence="2">CIRM-BRFM 674</strain>
    </source>
</reference>
<accession>A0A9P6CV06</accession>
<feature type="region of interest" description="Disordered" evidence="1">
    <location>
        <begin position="138"/>
        <end position="157"/>
    </location>
</feature>
<dbReference type="AlphaFoldDB" id="A0A9P6CV06"/>
<proteinExistence type="predicted"/>
<sequence length="220" mass="24814">MDPSLHGTWIPEPFTTSANDDDDDKQRQSTHPSIHPHHSVVLVAITATLTFLARPILLLPSFLCRLITALSSSCTIHEDGRLSVWHTAATECLLFNELSVELRGRRTQEQLSGGVGRRWWWWWWDVHRMKEDGRAPLGRDGGIHESGARERGGKTERRREIIVERTLGRAPSSSSFTSQYIPTVESPSVLDRLVIPSLPVRAFAFPSHQSIISSYPIPLH</sequence>